<organism evidence="1 2">
    <name type="scientific">Candidatus Saganbacteria bacterium</name>
    <dbReference type="NCBI Taxonomy" id="2575572"/>
    <lineage>
        <taxon>Bacteria</taxon>
        <taxon>Bacillati</taxon>
        <taxon>Saganbacteria</taxon>
    </lineage>
</organism>
<evidence type="ECO:0000313" key="1">
    <source>
        <dbReference type="EMBL" id="KAF0134819.1"/>
    </source>
</evidence>
<reference evidence="1 2" key="1">
    <citation type="submission" date="2019-12" db="EMBL/GenBank/DDBJ databases">
        <authorList>
            <person name="Wolfe R."/>
            <person name="Danczak R."/>
            <person name="Wilkins M."/>
        </authorList>
    </citation>
    <scope>NUCLEOTIDE SEQUENCE [LARGE SCALE GENOMIC DNA]</scope>
    <source>
        <strain evidence="1">X2_MaxBin.013</strain>
    </source>
</reference>
<comment type="caution">
    <text evidence="1">The sequence shown here is derived from an EMBL/GenBank/DDBJ whole genome shotgun (WGS) entry which is preliminary data.</text>
</comment>
<accession>A0A833L1Y3</accession>
<dbReference type="Proteomes" id="UP000488506">
    <property type="component" value="Unassembled WGS sequence"/>
</dbReference>
<sequence>MAMNRIGPRLTARFPSNYQTAYFFFQRPNVYLIFTFSAGSWPPAGKIPAK</sequence>
<name>A0A833L1Y3_UNCSA</name>
<protein>
    <submittedName>
        <fullName evidence="1">Uncharacterized protein</fullName>
    </submittedName>
</protein>
<evidence type="ECO:0000313" key="2">
    <source>
        <dbReference type="Proteomes" id="UP000488506"/>
    </source>
</evidence>
<proteinExistence type="predicted"/>
<gene>
    <name evidence="1" type="ORF">FD145_387</name>
</gene>
<dbReference type="EMBL" id="WPAF01000004">
    <property type="protein sequence ID" value="KAF0134819.1"/>
    <property type="molecule type" value="Genomic_DNA"/>
</dbReference>
<dbReference type="AlphaFoldDB" id="A0A833L1Y3"/>